<organism evidence="1 2">
    <name type="scientific">Terrilactibacillus laevilacticus</name>
    <dbReference type="NCBI Taxonomy" id="1380157"/>
    <lineage>
        <taxon>Bacteria</taxon>
        <taxon>Bacillati</taxon>
        <taxon>Bacillota</taxon>
        <taxon>Bacilli</taxon>
        <taxon>Bacillales</taxon>
        <taxon>Bacillaceae</taxon>
        <taxon>Terrilactibacillus</taxon>
    </lineage>
</organism>
<keyword evidence="2" id="KW-1185">Reference proteome</keyword>
<evidence type="ECO:0000313" key="2">
    <source>
        <dbReference type="Proteomes" id="UP001597458"/>
    </source>
</evidence>
<gene>
    <name evidence="1" type="ORF">ACFSTF_07890</name>
</gene>
<comment type="caution">
    <text evidence="1">The sequence shown here is derived from an EMBL/GenBank/DDBJ whole genome shotgun (WGS) entry which is preliminary data.</text>
</comment>
<evidence type="ECO:0000313" key="1">
    <source>
        <dbReference type="EMBL" id="MFD2617231.1"/>
    </source>
</evidence>
<dbReference type="Proteomes" id="UP001597458">
    <property type="component" value="Unassembled WGS sequence"/>
</dbReference>
<dbReference type="EMBL" id="JBHUMR010000009">
    <property type="protein sequence ID" value="MFD2617231.1"/>
    <property type="molecule type" value="Genomic_DNA"/>
</dbReference>
<protein>
    <submittedName>
        <fullName evidence="1">Uncharacterized protein</fullName>
    </submittedName>
</protein>
<name>A0ABW5PQU8_9BACI</name>
<accession>A0ABW5PQU8</accession>
<proteinExistence type="predicted"/>
<reference evidence="2" key="1">
    <citation type="journal article" date="2019" name="Int. J. Syst. Evol. Microbiol.">
        <title>The Global Catalogue of Microorganisms (GCM) 10K type strain sequencing project: providing services to taxonomists for standard genome sequencing and annotation.</title>
        <authorList>
            <consortium name="The Broad Institute Genomics Platform"/>
            <consortium name="The Broad Institute Genome Sequencing Center for Infectious Disease"/>
            <person name="Wu L."/>
            <person name="Ma J."/>
        </authorList>
    </citation>
    <scope>NUCLEOTIDE SEQUENCE [LARGE SCALE GENOMIC DNA]</scope>
    <source>
        <strain evidence="2">TISTR 2241</strain>
    </source>
</reference>
<dbReference type="RefSeq" id="WP_181742482.1">
    <property type="nucleotide sequence ID" value="NZ_JBHUMR010000009.1"/>
</dbReference>
<sequence length="52" mass="5676">MFFFIILGGVAILLSGAFLGSGLDGDAFRANFFLKQKSTGIFVQKWLFGQEA</sequence>